<dbReference type="EMBL" id="AGNL01019614">
    <property type="protein sequence ID" value="EJK61701.1"/>
    <property type="molecule type" value="Genomic_DNA"/>
</dbReference>
<evidence type="ECO:0000313" key="1">
    <source>
        <dbReference type="EMBL" id="EJK61701.1"/>
    </source>
</evidence>
<accession>K0SLA5</accession>
<feature type="non-terminal residue" evidence="1">
    <location>
        <position position="27"/>
    </location>
</feature>
<dbReference type="AlphaFoldDB" id="K0SLA5"/>
<dbReference type="Proteomes" id="UP000266841">
    <property type="component" value="Unassembled WGS sequence"/>
</dbReference>
<protein>
    <submittedName>
        <fullName evidence="1">Uncharacterized protein</fullName>
    </submittedName>
</protein>
<proteinExistence type="predicted"/>
<evidence type="ECO:0000313" key="2">
    <source>
        <dbReference type="Proteomes" id="UP000266841"/>
    </source>
</evidence>
<comment type="caution">
    <text evidence="1">The sequence shown here is derived from an EMBL/GenBank/DDBJ whole genome shotgun (WGS) entry which is preliminary data.</text>
</comment>
<gene>
    <name evidence="1" type="ORF">THAOC_17763</name>
</gene>
<reference evidence="1 2" key="1">
    <citation type="journal article" date="2012" name="Genome Biol.">
        <title>Genome and low-iron response of an oceanic diatom adapted to chronic iron limitation.</title>
        <authorList>
            <person name="Lommer M."/>
            <person name="Specht M."/>
            <person name="Roy A.S."/>
            <person name="Kraemer L."/>
            <person name="Andreson R."/>
            <person name="Gutowska M.A."/>
            <person name="Wolf J."/>
            <person name="Bergner S.V."/>
            <person name="Schilhabel M.B."/>
            <person name="Klostermeier U.C."/>
            <person name="Beiko R.G."/>
            <person name="Rosenstiel P."/>
            <person name="Hippler M."/>
            <person name="Laroche J."/>
        </authorList>
    </citation>
    <scope>NUCLEOTIDE SEQUENCE [LARGE SCALE GENOMIC DNA]</scope>
    <source>
        <strain evidence="1 2">CCMP1005</strain>
    </source>
</reference>
<name>K0SLA5_THAOC</name>
<organism evidence="1 2">
    <name type="scientific">Thalassiosira oceanica</name>
    <name type="common">Marine diatom</name>
    <dbReference type="NCBI Taxonomy" id="159749"/>
    <lineage>
        <taxon>Eukaryota</taxon>
        <taxon>Sar</taxon>
        <taxon>Stramenopiles</taxon>
        <taxon>Ochrophyta</taxon>
        <taxon>Bacillariophyta</taxon>
        <taxon>Coscinodiscophyceae</taxon>
        <taxon>Thalassiosirophycidae</taxon>
        <taxon>Thalassiosirales</taxon>
        <taxon>Thalassiosiraceae</taxon>
        <taxon>Thalassiosira</taxon>
    </lineage>
</organism>
<sequence length="27" mass="2598">MVNGLRVLGVAGPKKAVKASASTGKSA</sequence>
<keyword evidence="2" id="KW-1185">Reference proteome</keyword>